<dbReference type="EMBL" id="QPMM01000010">
    <property type="protein sequence ID" value="RFS20660.1"/>
    <property type="molecule type" value="Genomic_DNA"/>
</dbReference>
<evidence type="ECO:0000313" key="1">
    <source>
        <dbReference type="EMBL" id="RFS20660.1"/>
    </source>
</evidence>
<sequence>MNAVLLYFLMKSCLVSQDKYYSFSDNVCYFLYTVKTDWDLHLKEHGTFNLNFIKEDSRYQKISKSEFFGIWKNQNDTIIFTIADISINACGLKSARYLVSNDTLKSLNSNICLPPILILEKFRN</sequence>
<evidence type="ECO:0000313" key="2">
    <source>
        <dbReference type="Proteomes" id="UP000260644"/>
    </source>
</evidence>
<accession>A0A3E1Y6V0</accession>
<keyword evidence="2" id="KW-1185">Reference proteome</keyword>
<organism evidence="1 2">
    <name type="scientific">Chitinophaga silvatica</name>
    <dbReference type="NCBI Taxonomy" id="2282649"/>
    <lineage>
        <taxon>Bacteria</taxon>
        <taxon>Pseudomonadati</taxon>
        <taxon>Bacteroidota</taxon>
        <taxon>Chitinophagia</taxon>
        <taxon>Chitinophagales</taxon>
        <taxon>Chitinophagaceae</taxon>
        <taxon>Chitinophaga</taxon>
    </lineage>
</organism>
<comment type="caution">
    <text evidence="1">The sequence shown here is derived from an EMBL/GenBank/DDBJ whole genome shotgun (WGS) entry which is preliminary data.</text>
</comment>
<dbReference type="AlphaFoldDB" id="A0A3E1Y6V0"/>
<reference evidence="1 2" key="1">
    <citation type="submission" date="2018-07" db="EMBL/GenBank/DDBJ databases">
        <title>Chitinophaga K2CV101002-2 sp. nov., isolated from a monsoon evergreen broad-leaved forest soil.</title>
        <authorList>
            <person name="Lv Y."/>
        </authorList>
    </citation>
    <scope>NUCLEOTIDE SEQUENCE [LARGE SCALE GENOMIC DNA]</scope>
    <source>
        <strain evidence="1 2">GDMCC 1.1288</strain>
    </source>
</reference>
<dbReference type="Proteomes" id="UP000260644">
    <property type="component" value="Unassembled WGS sequence"/>
</dbReference>
<name>A0A3E1Y6V0_9BACT</name>
<proteinExistence type="predicted"/>
<protein>
    <submittedName>
        <fullName evidence="1">Uncharacterized protein</fullName>
    </submittedName>
</protein>
<gene>
    <name evidence="1" type="ORF">DVR12_19055</name>
</gene>